<evidence type="ECO:0000313" key="3">
    <source>
        <dbReference type="EMBL" id="MEG3183743.1"/>
    </source>
</evidence>
<keyword evidence="2" id="KW-0812">Transmembrane</keyword>
<feature type="transmembrane region" description="Helical" evidence="2">
    <location>
        <begin position="100"/>
        <end position="120"/>
    </location>
</feature>
<feature type="transmembrane region" description="Helical" evidence="2">
    <location>
        <begin position="27"/>
        <end position="47"/>
    </location>
</feature>
<name>A0ABU7YXQ6_9GAMM</name>
<comment type="caution">
    <text evidence="3">The sequence shown here is derived from an EMBL/GenBank/DDBJ whole genome shotgun (WGS) entry which is preliminary data.</text>
</comment>
<feature type="region of interest" description="Disordered" evidence="1">
    <location>
        <begin position="249"/>
        <end position="270"/>
    </location>
</feature>
<dbReference type="InterPro" id="IPR010721">
    <property type="entry name" value="UstE-like"/>
</dbReference>
<dbReference type="Pfam" id="PF06966">
    <property type="entry name" value="DUF1295"/>
    <property type="match status" value="1"/>
</dbReference>
<reference evidence="3 4" key="1">
    <citation type="journal article" date="2016" name="Int. J. Syst. Evol. Microbiol.">
        <title>Lysobacter erysipheiresistens sp. nov., an antagonist of powdery mildew, isolated from tobacco-cultivated soil.</title>
        <authorList>
            <person name="Xie B."/>
            <person name="Li T."/>
            <person name="Lin X."/>
            <person name="Wang C.J."/>
            <person name="Chen Y.J."/>
            <person name="Liu W.J."/>
            <person name="Zhao Z.W."/>
        </authorList>
    </citation>
    <scope>NUCLEOTIDE SEQUENCE [LARGE SCALE GENOMIC DNA]</scope>
    <source>
        <strain evidence="3 4">RS-LYSO-3</strain>
    </source>
</reference>
<keyword evidence="4" id="KW-1185">Reference proteome</keyword>
<accession>A0ABU7YXQ6</accession>
<evidence type="ECO:0000256" key="1">
    <source>
        <dbReference type="SAM" id="MobiDB-lite"/>
    </source>
</evidence>
<feature type="transmembrane region" description="Helical" evidence="2">
    <location>
        <begin position="182"/>
        <end position="203"/>
    </location>
</feature>
<feature type="transmembrane region" description="Helical" evidence="2">
    <location>
        <begin position="132"/>
        <end position="150"/>
    </location>
</feature>
<proteinExistence type="predicted"/>
<keyword evidence="2" id="KW-1133">Transmembrane helix</keyword>
<organism evidence="3 4">
    <name type="scientific">Novilysobacter erysipheiresistens</name>
    <dbReference type="NCBI Taxonomy" id="1749332"/>
    <lineage>
        <taxon>Bacteria</taxon>
        <taxon>Pseudomonadati</taxon>
        <taxon>Pseudomonadota</taxon>
        <taxon>Gammaproteobacteria</taxon>
        <taxon>Lysobacterales</taxon>
        <taxon>Lysobacteraceae</taxon>
        <taxon>Novilysobacter</taxon>
    </lineage>
</organism>
<evidence type="ECO:0000313" key="4">
    <source>
        <dbReference type="Proteomes" id="UP001355056"/>
    </source>
</evidence>
<dbReference type="RefSeq" id="WP_332616508.1">
    <property type="nucleotide sequence ID" value="NZ_JAXGFP010000003.1"/>
</dbReference>
<protein>
    <submittedName>
        <fullName evidence="3">DUF1295 domain-containing protein</fullName>
    </submittedName>
</protein>
<gene>
    <name evidence="3" type="ORF">SNE34_06950</name>
</gene>
<feature type="transmembrane region" description="Helical" evidence="2">
    <location>
        <begin position="53"/>
        <end position="71"/>
    </location>
</feature>
<keyword evidence="2" id="KW-0472">Membrane</keyword>
<sequence>MLGVVWLMAAVMQTAGWWWQRRRRNAGIVDVLWATSVGLAAVVLAALGDGAPLPRVLLALLGGGWGLRLAWHLWRRVRGEAEDGRYAHLRTLWGDDDRKWLAFFQAQALLAVLFALPFLAVARNPVAGVSGWLLTGIAVWLLSVAGEALADAQLARFRADPGNHGHTCRAGLWRYSRHPNYFFEWLHWFAYVLLAVGSPWSWLGWSGPLLMFVFLRWISGIPYTEAQALRSRGDDYRDYQRRTSMLFPWFPKPAASPSSPSPPSSTGSPR</sequence>
<feature type="compositionally biased region" description="Low complexity" evidence="1">
    <location>
        <begin position="252"/>
        <end position="270"/>
    </location>
</feature>
<dbReference type="Gene3D" id="1.20.120.1630">
    <property type="match status" value="1"/>
</dbReference>
<dbReference type="Proteomes" id="UP001355056">
    <property type="component" value="Unassembled WGS sequence"/>
</dbReference>
<evidence type="ECO:0000256" key="2">
    <source>
        <dbReference type="SAM" id="Phobius"/>
    </source>
</evidence>
<dbReference type="EMBL" id="JAXGFP010000003">
    <property type="protein sequence ID" value="MEG3183743.1"/>
    <property type="molecule type" value="Genomic_DNA"/>
</dbReference>
<dbReference type="PANTHER" id="PTHR32251:SF17">
    <property type="entry name" value="STEROID 5-ALPHA REDUCTASE C-TERMINAL DOMAIN-CONTAINING PROTEIN"/>
    <property type="match status" value="1"/>
</dbReference>
<dbReference type="PROSITE" id="PS50244">
    <property type="entry name" value="S5A_REDUCTASE"/>
    <property type="match status" value="1"/>
</dbReference>
<dbReference type="PANTHER" id="PTHR32251">
    <property type="entry name" value="3-OXO-5-ALPHA-STEROID 4-DEHYDROGENASE"/>
    <property type="match status" value="1"/>
</dbReference>